<evidence type="ECO:0000313" key="2">
    <source>
        <dbReference type="Proteomes" id="UP000236291"/>
    </source>
</evidence>
<name>A0A2K3LDY4_TRIPR</name>
<evidence type="ECO:0000313" key="1">
    <source>
        <dbReference type="EMBL" id="PNX76732.1"/>
    </source>
</evidence>
<reference evidence="1 2" key="1">
    <citation type="journal article" date="2014" name="Am. J. Bot.">
        <title>Genome assembly and annotation for red clover (Trifolium pratense; Fabaceae).</title>
        <authorList>
            <person name="Istvanek J."/>
            <person name="Jaros M."/>
            <person name="Krenek A."/>
            <person name="Repkova J."/>
        </authorList>
    </citation>
    <scope>NUCLEOTIDE SEQUENCE [LARGE SCALE GENOMIC DNA]</scope>
    <source>
        <strain evidence="2">cv. Tatra</strain>
        <tissue evidence="1">Young leaves</tissue>
    </source>
</reference>
<dbReference type="Proteomes" id="UP000236291">
    <property type="component" value="Unassembled WGS sequence"/>
</dbReference>
<gene>
    <name evidence="1" type="ORF">L195_g032690</name>
</gene>
<comment type="caution">
    <text evidence="1">The sequence shown here is derived from an EMBL/GenBank/DDBJ whole genome shotgun (WGS) entry which is preliminary data.</text>
</comment>
<accession>A0A2K3LDY4</accession>
<protein>
    <submittedName>
        <fullName evidence="1">Uncharacterized protein</fullName>
    </submittedName>
</protein>
<dbReference type="EMBL" id="ASHM01031178">
    <property type="protein sequence ID" value="PNX76732.1"/>
    <property type="molecule type" value="Genomic_DNA"/>
</dbReference>
<sequence length="50" mass="5649">MKGETWVFFVEDDGSAVRGGGVVERLSVEEGRVLFCAGREEEERVSFSFY</sequence>
<organism evidence="1 2">
    <name type="scientific">Trifolium pratense</name>
    <name type="common">Red clover</name>
    <dbReference type="NCBI Taxonomy" id="57577"/>
    <lineage>
        <taxon>Eukaryota</taxon>
        <taxon>Viridiplantae</taxon>
        <taxon>Streptophyta</taxon>
        <taxon>Embryophyta</taxon>
        <taxon>Tracheophyta</taxon>
        <taxon>Spermatophyta</taxon>
        <taxon>Magnoliopsida</taxon>
        <taxon>eudicotyledons</taxon>
        <taxon>Gunneridae</taxon>
        <taxon>Pentapetalae</taxon>
        <taxon>rosids</taxon>
        <taxon>fabids</taxon>
        <taxon>Fabales</taxon>
        <taxon>Fabaceae</taxon>
        <taxon>Papilionoideae</taxon>
        <taxon>50 kb inversion clade</taxon>
        <taxon>NPAAA clade</taxon>
        <taxon>Hologalegina</taxon>
        <taxon>IRL clade</taxon>
        <taxon>Trifolieae</taxon>
        <taxon>Trifolium</taxon>
    </lineage>
</organism>
<dbReference type="AlphaFoldDB" id="A0A2K3LDY4"/>
<proteinExistence type="predicted"/>
<reference evidence="1 2" key="2">
    <citation type="journal article" date="2017" name="Front. Plant Sci.">
        <title>Gene Classification and Mining of Molecular Markers Useful in Red Clover (Trifolium pratense) Breeding.</title>
        <authorList>
            <person name="Istvanek J."/>
            <person name="Dluhosova J."/>
            <person name="Dluhos P."/>
            <person name="Patkova L."/>
            <person name="Nedelnik J."/>
            <person name="Repkova J."/>
        </authorList>
    </citation>
    <scope>NUCLEOTIDE SEQUENCE [LARGE SCALE GENOMIC DNA]</scope>
    <source>
        <strain evidence="2">cv. Tatra</strain>
        <tissue evidence="1">Young leaves</tissue>
    </source>
</reference>